<proteinExistence type="predicted"/>
<protein>
    <submittedName>
        <fullName evidence="1">Uncharacterized protein</fullName>
    </submittedName>
</protein>
<reference evidence="1 2" key="1">
    <citation type="journal article" date="2022" name="Hortic Res">
        <title>The genome of Dioscorea zingiberensis sheds light on the biosynthesis, origin and evolution of the medicinally important diosgenin saponins.</title>
        <authorList>
            <person name="Li Y."/>
            <person name="Tan C."/>
            <person name="Li Z."/>
            <person name="Guo J."/>
            <person name="Li S."/>
            <person name="Chen X."/>
            <person name="Wang C."/>
            <person name="Dai X."/>
            <person name="Yang H."/>
            <person name="Song W."/>
            <person name="Hou L."/>
            <person name="Xu J."/>
            <person name="Tong Z."/>
            <person name="Xu A."/>
            <person name="Yuan X."/>
            <person name="Wang W."/>
            <person name="Yang Q."/>
            <person name="Chen L."/>
            <person name="Sun Z."/>
            <person name="Wang K."/>
            <person name="Pan B."/>
            <person name="Chen J."/>
            <person name="Bao Y."/>
            <person name="Liu F."/>
            <person name="Qi X."/>
            <person name="Gang D.R."/>
            <person name="Wen J."/>
            <person name="Li J."/>
        </authorList>
    </citation>
    <scope>NUCLEOTIDE SEQUENCE [LARGE SCALE GENOMIC DNA]</scope>
    <source>
        <strain evidence="1">Dzin_1.0</strain>
    </source>
</reference>
<name>A0A9D5H1H9_9LILI</name>
<gene>
    <name evidence="1" type="ORF">J5N97_000657</name>
</gene>
<evidence type="ECO:0000313" key="1">
    <source>
        <dbReference type="EMBL" id="KAJ0959689.1"/>
    </source>
</evidence>
<dbReference type="AlphaFoldDB" id="A0A9D5H1H9"/>
<sequence>MISSPPQRLELLPGYSQKGKGVGGLNSIPAPDPQFIASSFSSRSIEIIKGKSFEVCGSGKSQKSTGSI</sequence>
<accession>A0A9D5H1H9</accession>
<organism evidence="1 2">
    <name type="scientific">Dioscorea zingiberensis</name>
    <dbReference type="NCBI Taxonomy" id="325984"/>
    <lineage>
        <taxon>Eukaryota</taxon>
        <taxon>Viridiplantae</taxon>
        <taxon>Streptophyta</taxon>
        <taxon>Embryophyta</taxon>
        <taxon>Tracheophyta</taxon>
        <taxon>Spermatophyta</taxon>
        <taxon>Magnoliopsida</taxon>
        <taxon>Liliopsida</taxon>
        <taxon>Dioscoreales</taxon>
        <taxon>Dioscoreaceae</taxon>
        <taxon>Dioscorea</taxon>
    </lineage>
</organism>
<dbReference type="EMBL" id="JAGGNH010000197">
    <property type="protein sequence ID" value="KAJ0959689.1"/>
    <property type="molecule type" value="Genomic_DNA"/>
</dbReference>
<evidence type="ECO:0000313" key="2">
    <source>
        <dbReference type="Proteomes" id="UP001085076"/>
    </source>
</evidence>
<keyword evidence="2" id="KW-1185">Reference proteome</keyword>
<dbReference type="Proteomes" id="UP001085076">
    <property type="component" value="Unassembled WGS sequence"/>
</dbReference>
<comment type="caution">
    <text evidence="1">The sequence shown here is derived from an EMBL/GenBank/DDBJ whole genome shotgun (WGS) entry which is preliminary data.</text>
</comment>